<dbReference type="GO" id="GO:0006606">
    <property type="term" value="P:protein import into nucleus"/>
    <property type="evidence" value="ECO:0007669"/>
    <property type="project" value="TreeGrafter"/>
</dbReference>
<dbReference type="GO" id="GO:0005635">
    <property type="term" value="C:nuclear envelope"/>
    <property type="evidence" value="ECO:0007669"/>
    <property type="project" value="TreeGrafter"/>
</dbReference>
<dbReference type="SUPFAM" id="SSF48371">
    <property type="entry name" value="ARM repeat"/>
    <property type="match status" value="1"/>
</dbReference>
<dbReference type="GO" id="GO:0005829">
    <property type="term" value="C:cytosol"/>
    <property type="evidence" value="ECO:0007669"/>
    <property type="project" value="TreeGrafter"/>
</dbReference>
<keyword evidence="3" id="KW-0813">Transport</keyword>
<feature type="region of interest" description="Disordered" evidence="7">
    <location>
        <begin position="908"/>
        <end position="927"/>
    </location>
</feature>
<dbReference type="InterPro" id="IPR001494">
    <property type="entry name" value="Importin-beta_N"/>
</dbReference>
<keyword evidence="4" id="KW-0963">Cytoplasm</keyword>
<evidence type="ECO:0000313" key="9">
    <source>
        <dbReference type="EMBL" id="KND97990.1"/>
    </source>
</evidence>
<dbReference type="Proteomes" id="UP000037122">
    <property type="component" value="Unassembled WGS sequence"/>
</dbReference>
<dbReference type="EMBL" id="LGST01000037">
    <property type="protein sequence ID" value="KND97990.1"/>
    <property type="molecule type" value="Genomic_DNA"/>
</dbReference>
<dbReference type="PANTHER" id="PTHR10997">
    <property type="entry name" value="IMPORTIN-7, 8, 11"/>
    <property type="match status" value="1"/>
</dbReference>
<dbReference type="VEuPathDB" id="FungiDB:QG37_05222"/>
<evidence type="ECO:0000259" key="8">
    <source>
        <dbReference type="PROSITE" id="PS50166"/>
    </source>
</evidence>
<evidence type="ECO:0000256" key="2">
    <source>
        <dbReference type="ARBA" id="ARBA00004496"/>
    </source>
</evidence>
<evidence type="ECO:0000256" key="1">
    <source>
        <dbReference type="ARBA" id="ARBA00004123"/>
    </source>
</evidence>
<dbReference type="VEuPathDB" id="FungiDB:CJJ09_001029"/>
<feature type="compositionally biased region" description="Acidic residues" evidence="7">
    <location>
        <begin position="918"/>
        <end position="927"/>
    </location>
</feature>
<dbReference type="SMART" id="SM00913">
    <property type="entry name" value="IBN_N"/>
    <property type="match status" value="1"/>
</dbReference>
<evidence type="ECO:0000256" key="5">
    <source>
        <dbReference type="ARBA" id="ARBA00022927"/>
    </source>
</evidence>
<dbReference type="InterPro" id="IPR011989">
    <property type="entry name" value="ARM-like"/>
</dbReference>
<reference evidence="10" key="1">
    <citation type="journal article" date="2015" name="BMC Genomics">
        <title>Draft genome of a commonly misdiagnosed multidrug resistant pathogen Candida auris.</title>
        <authorList>
            <person name="Chatterjee S."/>
            <person name="Alampalli S.V."/>
            <person name="Nageshan R.K."/>
            <person name="Chettiar S.T."/>
            <person name="Joshi S."/>
            <person name="Tatu U.S."/>
        </authorList>
    </citation>
    <scope>NUCLEOTIDE SEQUENCE [LARGE SCALE GENOMIC DNA]</scope>
    <source>
        <strain evidence="10">6684</strain>
    </source>
</reference>
<sequence>MDKETLLKSLAGTLDANPETRKGSEKQLRYFEEQQGFTAYLLDLIADSNISLGVQTSAAIFFKNRVAHFWVVPDLKPATARYIQAQEKNVIKQKLVEVLSQKYKNTQLRVQLSTAISSILNAEKWDDLTNIIPKLISDTSNIDHVFTGLICLFEYTKNYRYSHEGNRNIVLEEVAETIFPLLESLTESLMNNDSNVSDEMLYLVFKIFKYTTYSTLPTYLANPSKLGTWCNLHIMLINKPLPDTVARLEPSERASAPRVKAVKWCFGNLHRLLFRHGGGVSTPKKDSEFATTFLNNFVPEILNVYWQIIEKWSSKSLWLSEASLYHLIAFLEMVIETPDFPLIEEKLDAIIRHILLPTLNANKDTIELYEDDPEEYIRKFFELSRDNTTSDTASINFLFRLSSTKFSKTGATILNIINEIFQKRSGDKENLEYACQTEGALRILATISLKLNKDLSPVKGQVDQLLQSFVLPELSQSVIARYPWLTARACDTIAMFLHKFLDQKILQDIFQAIVFCFQQQDHFPIQLTAVDALKTLVEEDVVAAQVADQAAQLMGVLLDMSKNFESDILNTVMDVFVEKFAANLEPYANELSIRLVEQFLKLAHEILEQSTLSGNINVDKEYSAAGILNTLTSLVVSMSASPHVSSNLELILKDMIKFILENSMALFLSEVMEMLESILLSTNQMSPTMWELYQTVISCFDTYAEDFFDTFQPFLEGVVLYAFADESITVDNANVQSLFNVCFRMLTGDMVDPVFAHQAFELIEFSILTLHKRFIPFLPQFLPEIFKIYQSLEAQEAFDGYMLHYLSVLKIFFACFCVEATGTLEIMKQHEITKSFFSMWVKYSDDFRSVYGCKLQILAALSILLDAPLDLLPTEDLVGEAVDLLFSNLETLPHAIKARQDIIDKESGARGTSKDFNGGDDDDDEDEDYYAEDLEADEAELEALKQTPLDNINSFQIFAEKITQIQEQDLSRYQAVFGNLDASQKEIANRIVQISQRRI</sequence>
<dbReference type="VEuPathDB" id="FungiDB:CJI97_003148"/>
<comment type="subcellular location">
    <subcellularLocation>
        <location evidence="2">Cytoplasm</location>
    </subcellularLocation>
    <subcellularLocation>
        <location evidence="1">Nucleus</location>
    </subcellularLocation>
</comment>
<keyword evidence="5" id="KW-0653">Protein transport</keyword>
<evidence type="ECO:0000256" key="6">
    <source>
        <dbReference type="ARBA" id="ARBA00023242"/>
    </source>
</evidence>
<feature type="domain" description="Importin N-terminal" evidence="8">
    <location>
        <begin position="24"/>
        <end position="101"/>
    </location>
</feature>
<accession>A0A0L0NWD6</accession>
<dbReference type="PANTHER" id="PTHR10997:SF28">
    <property type="entry name" value="IMPORTIN BETA SMX1"/>
    <property type="match status" value="1"/>
</dbReference>
<evidence type="ECO:0000313" key="10">
    <source>
        <dbReference type="Proteomes" id="UP000037122"/>
    </source>
</evidence>
<dbReference type="AlphaFoldDB" id="A0A0L0NWD6"/>
<dbReference type="GO" id="GO:0031267">
    <property type="term" value="F:small GTPase binding"/>
    <property type="evidence" value="ECO:0007669"/>
    <property type="project" value="InterPro"/>
</dbReference>
<keyword evidence="6" id="KW-0539">Nucleus</keyword>
<dbReference type="InterPro" id="IPR016024">
    <property type="entry name" value="ARM-type_fold"/>
</dbReference>
<dbReference type="PROSITE" id="PS50166">
    <property type="entry name" value="IMPORTIN_B_NT"/>
    <property type="match status" value="1"/>
</dbReference>
<dbReference type="InterPro" id="IPR013713">
    <property type="entry name" value="XPO2_central"/>
</dbReference>
<dbReference type="Pfam" id="PF08506">
    <property type="entry name" value="Cse1"/>
    <property type="match status" value="1"/>
</dbReference>
<proteinExistence type="predicted"/>
<dbReference type="VEuPathDB" id="FungiDB:CJI96_0001612"/>
<evidence type="ECO:0000256" key="7">
    <source>
        <dbReference type="SAM" id="MobiDB-lite"/>
    </source>
</evidence>
<dbReference type="Pfam" id="PF03810">
    <property type="entry name" value="IBN_N"/>
    <property type="match status" value="1"/>
</dbReference>
<dbReference type="VEuPathDB" id="FungiDB:B9J08_003076"/>
<evidence type="ECO:0000256" key="4">
    <source>
        <dbReference type="ARBA" id="ARBA00022490"/>
    </source>
</evidence>
<dbReference type="VEuPathDB" id="FungiDB:CJJ07_004419"/>
<organism evidence="9 10">
    <name type="scientific">Candidozyma auris</name>
    <name type="common">Yeast</name>
    <name type="synonym">Candida auris</name>
    <dbReference type="NCBI Taxonomy" id="498019"/>
    <lineage>
        <taxon>Eukaryota</taxon>
        <taxon>Fungi</taxon>
        <taxon>Dikarya</taxon>
        <taxon>Ascomycota</taxon>
        <taxon>Saccharomycotina</taxon>
        <taxon>Pichiomycetes</taxon>
        <taxon>Metschnikowiaceae</taxon>
        <taxon>Candidozyma</taxon>
    </lineage>
</organism>
<protein>
    <recommendedName>
        <fullName evidence="8">Importin N-terminal domain-containing protein</fullName>
    </recommendedName>
</protein>
<comment type="caution">
    <text evidence="9">The sequence shown here is derived from an EMBL/GenBank/DDBJ whole genome shotgun (WGS) entry which is preliminary data.</text>
</comment>
<gene>
    <name evidence="9" type="ORF">QG37_05222</name>
</gene>
<dbReference type="Gene3D" id="1.25.10.10">
    <property type="entry name" value="Leucine-rich Repeat Variant"/>
    <property type="match status" value="1"/>
</dbReference>
<name>A0A0L0NWD6_CANAR</name>
<evidence type="ECO:0000256" key="3">
    <source>
        <dbReference type="ARBA" id="ARBA00022448"/>
    </source>
</evidence>